<reference evidence="1" key="1">
    <citation type="submission" date="2022-10" db="EMBL/GenBank/DDBJ databases">
        <title>Human gut microbiome strain richness.</title>
        <authorList>
            <person name="Chen-Liaw A."/>
        </authorList>
    </citation>
    <scope>NUCLEOTIDE SEQUENCE</scope>
    <source>
        <strain evidence="1">F7_m1001271B151109d0_201107</strain>
    </source>
</reference>
<evidence type="ECO:0000313" key="1">
    <source>
        <dbReference type="EMBL" id="MDC2411481.1"/>
    </source>
</evidence>
<sequence length="164" mass="18954">MVAVYNKKNKSNYLQQTNYKHMKNRLLHLLGKVLLLSLLTTACHKETAQPDPAPDKLNYELYENVCTDLSTYVKTYEEKEYDALIRYAEAIPGVDSTQVIDSILYVYTQGGYEWFYDMYGLSVAAPADYSIDPAQLQAELDSLRIAWGGFDSYRRKLFRSCFTR</sequence>
<dbReference type="EMBL" id="JAQNWR010000036">
    <property type="protein sequence ID" value="MDC2411481.1"/>
    <property type="molecule type" value="Genomic_DNA"/>
</dbReference>
<proteinExistence type="predicted"/>
<dbReference type="RefSeq" id="WP_229070663.1">
    <property type="nucleotide sequence ID" value="NZ_JADMWJ010000039.1"/>
</dbReference>
<organism evidence="1 2">
    <name type="scientific">Bacteroides ovatus</name>
    <dbReference type="NCBI Taxonomy" id="28116"/>
    <lineage>
        <taxon>Bacteria</taxon>
        <taxon>Pseudomonadati</taxon>
        <taxon>Bacteroidota</taxon>
        <taxon>Bacteroidia</taxon>
        <taxon>Bacteroidales</taxon>
        <taxon>Bacteroidaceae</taxon>
        <taxon>Bacteroides</taxon>
    </lineage>
</organism>
<accession>A0AAP3SYC3</accession>
<protein>
    <recommendedName>
        <fullName evidence="3">DUF4296 domain-containing protein</fullName>
    </recommendedName>
</protein>
<evidence type="ECO:0000313" key="2">
    <source>
        <dbReference type="Proteomes" id="UP001214017"/>
    </source>
</evidence>
<dbReference type="Proteomes" id="UP001214017">
    <property type="component" value="Unassembled WGS sequence"/>
</dbReference>
<name>A0AAP3SYC3_BACOV</name>
<dbReference type="AlphaFoldDB" id="A0AAP3SYC3"/>
<gene>
    <name evidence="1" type="ORF">PO240_26780</name>
</gene>
<evidence type="ECO:0008006" key="3">
    <source>
        <dbReference type="Google" id="ProtNLM"/>
    </source>
</evidence>
<comment type="caution">
    <text evidence="1">The sequence shown here is derived from an EMBL/GenBank/DDBJ whole genome shotgun (WGS) entry which is preliminary data.</text>
</comment>